<feature type="region of interest" description="Disordered" evidence="6">
    <location>
        <begin position="1"/>
        <end position="80"/>
    </location>
</feature>
<gene>
    <name evidence="7" type="ORF">ENS19_01620</name>
</gene>
<dbReference type="GO" id="GO:0006412">
    <property type="term" value="P:translation"/>
    <property type="evidence" value="ECO:0007669"/>
    <property type="project" value="InterPro"/>
</dbReference>
<keyword evidence="3" id="KW-0687">Ribonucleoprotein</keyword>
<comment type="similarity">
    <text evidence="1">Belongs to the eukaryotic ribosomal protein eL31 family.</text>
</comment>
<dbReference type="GO" id="GO:0005840">
    <property type="term" value="C:ribosome"/>
    <property type="evidence" value="ECO:0007669"/>
    <property type="project" value="UniProtKB-KW"/>
</dbReference>
<evidence type="ECO:0000256" key="5">
    <source>
        <dbReference type="ARBA" id="ARBA00035378"/>
    </source>
</evidence>
<sequence>MSADKTPSEAKPELDAAKSGEQAAITDESVKAEIEPDEESKKAEPEEAEAKEAPKKTEKGKKKRKREREAEEEKDEEKVLEEKSLTVNLRHAYLTHGRKAAPKAVRFVKEKARRVFKTEDVKLDKSVNEILWSRGKTKTERKIVVKVQKLEGGEVRVLAAEG</sequence>
<evidence type="ECO:0000256" key="4">
    <source>
        <dbReference type="ARBA" id="ARBA00035230"/>
    </source>
</evidence>
<dbReference type="InterPro" id="IPR000054">
    <property type="entry name" value="Ribosomal_eL31"/>
</dbReference>
<feature type="compositionally biased region" description="Basic and acidic residues" evidence="6">
    <location>
        <begin position="28"/>
        <end position="57"/>
    </location>
</feature>
<protein>
    <recommendedName>
        <fullName evidence="4">Large ribosomal subunit protein eL31</fullName>
    </recommendedName>
    <alternativeName>
        <fullName evidence="5">50S ribosomal protein L31e</fullName>
    </alternativeName>
</protein>
<comment type="caution">
    <text evidence="7">The sequence shown here is derived from an EMBL/GenBank/DDBJ whole genome shotgun (WGS) entry which is preliminary data.</text>
</comment>
<evidence type="ECO:0000256" key="3">
    <source>
        <dbReference type="ARBA" id="ARBA00023274"/>
    </source>
</evidence>
<organism evidence="7">
    <name type="scientific">Candidatus Methanomethylicus mesodigestus</name>
    <dbReference type="NCBI Taxonomy" id="1867258"/>
    <lineage>
        <taxon>Archaea</taxon>
        <taxon>Thermoproteota</taxon>
        <taxon>Methanosuratincolia</taxon>
        <taxon>Candidatus Methanomethylicales</taxon>
        <taxon>Candidatus Methanomethylicaceae</taxon>
        <taxon>Candidatus Methanomethylicus</taxon>
    </lineage>
</organism>
<dbReference type="Gene3D" id="3.10.440.10">
    <property type="match status" value="1"/>
</dbReference>
<name>A0A7C3FBW6_9CREN</name>
<keyword evidence="2" id="KW-0689">Ribosomal protein</keyword>
<dbReference type="EMBL" id="DSTX01000002">
    <property type="protein sequence ID" value="HFK19961.1"/>
    <property type="molecule type" value="Genomic_DNA"/>
</dbReference>
<dbReference type="InterPro" id="IPR023621">
    <property type="entry name" value="Ribosomal_eL31_dom_sf"/>
</dbReference>
<evidence type="ECO:0000256" key="1">
    <source>
        <dbReference type="ARBA" id="ARBA00010808"/>
    </source>
</evidence>
<dbReference type="GO" id="GO:0003735">
    <property type="term" value="F:structural constituent of ribosome"/>
    <property type="evidence" value="ECO:0007669"/>
    <property type="project" value="InterPro"/>
</dbReference>
<evidence type="ECO:0000313" key="7">
    <source>
        <dbReference type="EMBL" id="HFK19961.1"/>
    </source>
</evidence>
<dbReference type="Pfam" id="PF01198">
    <property type="entry name" value="Ribosomal_L31e"/>
    <property type="match status" value="1"/>
</dbReference>
<proteinExistence type="inferred from homology"/>
<feature type="compositionally biased region" description="Basic and acidic residues" evidence="6">
    <location>
        <begin position="67"/>
        <end position="80"/>
    </location>
</feature>
<dbReference type="SUPFAM" id="SSF54575">
    <property type="entry name" value="Ribosomal protein L31e"/>
    <property type="match status" value="1"/>
</dbReference>
<evidence type="ECO:0000256" key="2">
    <source>
        <dbReference type="ARBA" id="ARBA00022980"/>
    </source>
</evidence>
<dbReference type="AlphaFoldDB" id="A0A7C3FBW6"/>
<dbReference type="NCBIfam" id="NF002258">
    <property type="entry name" value="PRK01192.1-1"/>
    <property type="match status" value="1"/>
</dbReference>
<accession>A0A7C3FBW6</accession>
<dbReference type="GO" id="GO:1990904">
    <property type="term" value="C:ribonucleoprotein complex"/>
    <property type="evidence" value="ECO:0007669"/>
    <property type="project" value="UniProtKB-KW"/>
</dbReference>
<evidence type="ECO:0000256" key="6">
    <source>
        <dbReference type="SAM" id="MobiDB-lite"/>
    </source>
</evidence>
<reference evidence="7" key="1">
    <citation type="journal article" date="2020" name="mSystems">
        <title>Genome- and Community-Level Interaction Insights into Carbon Utilization and Element Cycling Functions of Hydrothermarchaeota in Hydrothermal Sediment.</title>
        <authorList>
            <person name="Zhou Z."/>
            <person name="Liu Y."/>
            <person name="Xu W."/>
            <person name="Pan J."/>
            <person name="Luo Z.H."/>
            <person name="Li M."/>
        </authorList>
    </citation>
    <scope>NUCLEOTIDE SEQUENCE [LARGE SCALE GENOMIC DNA]</scope>
    <source>
        <strain evidence="7">SpSt-468</strain>
    </source>
</reference>
<dbReference type="SMART" id="SM01380">
    <property type="entry name" value="Ribosomal_L31e"/>
    <property type="match status" value="1"/>
</dbReference>
<feature type="compositionally biased region" description="Basic and acidic residues" evidence="6">
    <location>
        <begin position="1"/>
        <end position="18"/>
    </location>
</feature>